<evidence type="ECO:0000313" key="1">
    <source>
        <dbReference type="EMBL" id="KGG83715.1"/>
    </source>
</evidence>
<organism evidence="1 2">
    <name type="scientific">Comamonas thiooxydans</name>
    <dbReference type="NCBI Taxonomy" id="363952"/>
    <lineage>
        <taxon>Bacteria</taxon>
        <taxon>Pseudomonadati</taxon>
        <taxon>Pseudomonadota</taxon>
        <taxon>Betaproteobacteria</taxon>
        <taxon>Burkholderiales</taxon>
        <taxon>Comamonadaceae</taxon>
        <taxon>Comamonas</taxon>
    </lineage>
</organism>
<dbReference type="Proteomes" id="UP000029567">
    <property type="component" value="Unassembled WGS sequence"/>
</dbReference>
<protein>
    <submittedName>
        <fullName evidence="1">Uncharacterized protein</fullName>
    </submittedName>
</protein>
<reference evidence="1 2" key="1">
    <citation type="submission" date="2013-09" db="EMBL/GenBank/DDBJ databases">
        <title>High correlation between genotypes and phenotypes of environmental bacteria Comamonas testosteroni strains.</title>
        <authorList>
            <person name="Liu L."/>
            <person name="Zhu W."/>
            <person name="Xia X."/>
            <person name="Xu B."/>
            <person name="Luo M."/>
            <person name="Wang G."/>
        </authorList>
    </citation>
    <scope>NUCLEOTIDE SEQUENCE [LARGE SCALE GENOMIC DNA]</scope>
    <source>
        <strain evidence="1 2">JL14</strain>
    </source>
</reference>
<dbReference type="EMBL" id="AWTN01000136">
    <property type="protein sequence ID" value="KGG83715.1"/>
    <property type="molecule type" value="Genomic_DNA"/>
</dbReference>
<comment type="caution">
    <text evidence="1">The sequence shown here is derived from an EMBL/GenBank/DDBJ whole genome shotgun (WGS) entry which is preliminary data.</text>
</comment>
<evidence type="ECO:0000313" key="2">
    <source>
        <dbReference type="Proteomes" id="UP000029567"/>
    </source>
</evidence>
<sequence>MELSAPALDAELARIVAHTGIDPHGLAVIVGAVVQVAGGERPAVLKRFLSCSTAVWVLAMTAPLMTGLCTSGRA</sequence>
<dbReference type="RefSeq" id="WP_034383215.1">
    <property type="nucleotide sequence ID" value="NZ_AWTN01000136.1"/>
</dbReference>
<dbReference type="AlphaFoldDB" id="A0A0E3BDW3"/>
<name>A0A0E3BDW3_9BURK</name>
<accession>A0A0E3BDW3</accession>
<proteinExistence type="predicted"/>
<gene>
    <name evidence="1" type="ORF">P245_24945</name>
</gene>